<protein>
    <submittedName>
        <fullName evidence="1">Uncharacterized protein</fullName>
    </submittedName>
</protein>
<evidence type="ECO:0000313" key="1">
    <source>
        <dbReference type="EMBL" id="SFP84405.1"/>
    </source>
</evidence>
<gene>
    <name evidence="1" type="ORF">SAMN04487928_109118</name>
</gene>
<accession>A0A1I5TMZ3</accession>
<sequence length="263" mass="30997">MNGLKELLEIEKNRLIRIKSVVDNRLIEVPEGALRISTSNNCTQFKQSIEAKKKLIYIKKDDKQLAYRLAQKSYDQKVQKLVDRRLKQLDKLTEEYEDIEIEKIYDKLHPIRKALIQPVEIPWEQRLAKWKNTPYVGKDFAPGMPEIYSKKGERVRSKSEKILADTFYNMGIEYKYECPIKLKGYGVVYPDFTFLRKRDGKEIYWEHDGRMDDPDYAEKAIRKINTYIANGIFPGDNLIVSYESSGTVLNDRIVVKMIDKYLR</sequence>
<proteinExistence type="predicted"/>
<evidence type="ECO:0000313" key="2">
    <source>
        <dbReference type="Proteomes" id="UP000182624"/>
    </source>
</evidence>
<name>A0A1I5TMZ3_9FIRM</name>
<dbReference type="OrthoDB" id="243939at2"/>
<organism evidence="1 2">
    <name type="scientific">Butyrivibrio proteoclasticus</name>
    <dbReference type="NCBI Taxonomy" id="43305"/>
    <lineage>
        <taxon>Bacteria</taxon>
        <taxon>Bacillati</taxon>
        <taxon>Bacillota</taxon>
        <taxon>Clostridia</taxon>
        <taxon>Lachnospirales</taxon>
        <taxon>Lachnospiraceae</taxon>
        <taxon>Butyrivibrio</taxon>
    </lineage>
</organism>
<dbReference type="AlphaFoldDB" id="A0A1I5TMZ3"/>
<dbReference type="RefSeq" id="WP_074886758.1">
    <property type="nucleotide sequence ID" value="NZ_FOXO01000009.1"/>
</dbReference>
<keyword evidence="2" id="KW-1185">Reference proteome</keyword>
<dbReference type="EMBL" id="FOXO01000009">
    <property type="protein sequence ID" value="SFP84405.1"/>
    <property type="molecule type" value="Genomic_DNA"/>
</dbReference>
<dbReference type="Proteomes" id="UP000182624">
    <property type="component" value="Unassembled WGS sequence"/>
</dbReference>
<reference evidence="2" key="1">
    <citation type="submission" date="2016-10" db="EMBL/GenBank/DDBJ databases">
        <authorList>
            <person name="Varghese N."/>
            <person name="Submissions S."/>
        </authorList>
    </citation>
    <scope>NUCLEOTIDE SEQUENCE [LARGE SCALE GENOMIC DNA]</scope>
    <source>
        <strain evidence="2">P18</strain>
    </source>
</reference>